<dbReference type="Pfam" id="PF13489">
    <property type="entry name" value="Methyltransf_23"/>
    <property type="match status" value="1"/>
</dbReference>
<gene>
    <name evidence="1" type="ORF">MNBD_GAMMA11-1793</name>
</gene>
<evidence type="ECO:0000313" key="1">
    <source>
        <dbReference type="EMBL" id="VAW65785.1"/>
    </source>
</evidence>
<name>A0A3B0XC10_9ZZZZ</name>
<accession>A0A3B0XC10</accession>
<organism evidence="1">
    <name type="scientific">hydrothermal vent metagenome</name>
    <dbReference type="NCBI Taxonomy" id="652676"/>
    <lineage>
        <taxon>unclassified sequences</taxon>
        <taxon>metagenomes</taxon>
        <taxon>ecological metagenomes</taxon>
    </lineage>
</organism>
<dbReference type="InterPro" id="IPR029063">
    <property type="entry name" value="SAM-dependent_MTases_sf"/>
</dbReference>
<dbReference type="AlphaFoldDB" id="A0A3B0XC10"/>
<dbReference type="EMBL" id="UOFG01000257">
    <property type="protein sequence ID" value="VAW65785.1"/>
    <property type="molecule type" value="Genomic_DNA"/>
</dbReference>
<reference evidence="1" key="1">
    <citation type="submission" date="2018-06" db="EMBL/GenBank/DDBJ databases">
        <authorList>
            <person name="Zhirakovskaya E."/>
        </authorList>
    </citation>
    <scope>NUCLEOTIDE SEQUENCE</scope>
</reference>
<dbReference type="SUPFAM" id="SSF53335">
    <property type="entry name" value="S-adenosyl-L-methionine-dependent methyltransferases"/>
    <property type="match status" value="1"/>
</dbReference>
<proteinExistence type="predicted"/>
<evidence type="ECO:0008006" key="2">
    <source>
        <dbReference type="Google" id="ProtNLM"/>
    </source>
</evidence>
<dbReference type="Gene3D" id="3.40.50.150">
    <property type="entry name" value="Vaccinia Virus protein VP39"/>
    <property type="match status" value="1"/>
</dbReference>
<sequence length="202" mass="22326">MEQSIINGYAEDASFLIESFEEISSSDLLAHVSDFIPNSKCKVIEIGAGTGRDAAWLASKGLDVLAVEPVSEFRKAGKSLHPSQQIEWLNDFLPSLPGVLQRNELYELAILVSVWQHIPKEEKLASLINLHSILIKNANLIISVRNGPGSIKRKCYPTSAKETTDLAQQCGFKLISSQNTESIQVSNQKANVTWTWLIFTSV</sequence>
<protein>
    <recommendedName>
        <fullName evidence="2">Methyltransferase domain-containing protein</fullName>
    </recommendedName>
</protein>